<keyword evidence="5 11" id="KW-1133">Transmembrane helix</keyword>
<evidence type="ECO:0000256" key="11">
    <source>
        <dbReference type="SAM" id="Phobius"/>
    </source>
</evidence>
<evidence type="ECO:0000256" key="6">
    <source>
        <dbReference type="ARBA" id="ARBA00023065"/>
    </source>
</evidence>
<keyword evidence="6" id="KW-0406">Ion transport</keyword>
<dbReference type="Proteomes" id="UP001457282">
    <property type="component" value="Unassembled WGS sequence"/>
</dbReference>
<dbReference type="Gene3D" id="1.10.287.70">
    <property type="match status" value="1"/>
</dbReference>
<gene>
    <name evidence="13" type="ORF">M0R45_022949</name>
</gene>
<reference evidence="13 14" key="1">
    <citation type="journal article" date="2023" name="G3 (Bethesda)">
        <title>A chromosome-length genome assembly and annotation of blackberry (Rubus argutus, cv. 'Hillquist').</title>
        <authorList>
            <person name="Bruna T."/>
            <person name="Aryal R."/>
            <person name="Dudchenko O."/>
            <person name="Sargent D.J."/>
            <person name="Mead D."/>
            <person name="Buti M."/>
            <person name="Cavallini A."/>
            <person name="Hytonen T."/>
            <person name="Andres J."/>
            <person name="Pham M."/>
            <person name="Weisz D."/>
            <person name="Mascagni F."/>
            <person name="Usai G."/>
            <person name="Natali L."/>
            <person name="Bassil N."/>
            <person name="Fernandez G.E."/>
            <person name="Lomsadze A."/>
            <person name="Armour M."/>
            <person name="Olukolu B."/>
            <person name="Poorten T."/>
            <person name="Britton C."/>
            <person name="Davik J."/>
            <person name="Ashrafi H."/>
            <person name="Aiden E.L."/>
            <person name="Borodovsky M."/>
            <person name="Worthington M."/>
        </authorList>
    </citation>
    <scope>NUCLEOTIDE SEQUENCE [LARGE SCALE GENOMIC DNA]</scope>
    <source>
        <strain evidence="13">PI 553951</strain>
    </source>
</reference>
<evidence type="ECO:0000256" key="7">
    <source>
        <dbReference type="ARBA" id="ARBA00023136"/>
    </source>
</evidence>
<evidence type="ECO:0000256" key="4">
    <source>
        <dbReference type="ARBA" id="ARBA00022692"/>
    </source>
</evidence>
<proteinExistence type="inferred from homology"/>
<protein>
    <recommendedName>
        <fullName evidence="12">Cyclic nucleotide-binding domain-containing protein</fullName>
    </recommendedName>
</protein>
<dbReference type="Gene3D" id="1.10.287.630">
    <property type="entry name" value="Helix hairpin bin"/>
    <property type="match status" value="1"/>
</dbReference>
<dbReference type="EMBL" id="JBEDUW010000005">
    <property type="protein sequence ID" value="KAK9925678.1"/>
    <property type="molecule type" value="Genomic_DNA"/>
</dbReference>
<keyword evidence="9" id="KW-0407">Ion channel</keyword>
<dbReference type="GO" id="GO:0016020">
    <property type="term" value="C:membrane"/>
    <property type="evidence" value="ECO:0007669"/>
    <property type="project" value="UniProtKB-SubCell"/>
</dbReference>
<evidence type="ECO:0000259" key="12">
    <source>
        <dbReference type="PROSITE" id="PS50042"/>
    </source>
</evidence>
<dbReference type="InterPro" id="IPR000595">
    <property type="entry name" value="cNMP-bd_dom"/>
</dbReference>
<dbReference type="PROSITE" id="PS50042">
    <property type="entry name" value="CNMP_BINDING_3"/>
    <property type="match status" value="1"/>
</dbReference>
<evidence type="ECO:0000256" key="5">
    <source>
        <dbReference type="ARBA" id="ARBA00022989"/>
    </source>
</evidence>
<evidence type="ECO:0000256" key="10">
    <source>
        <dbReference type="SAM" id="MobiDB-lite"/>
    </source>
</evidence>
<feature type="transmembrane region" description="Helical" evidence="11">
    <location>
        <begin position="211"/>
        <end position="230"/>
    </location>
</feature>
<evidence type="ECO:0000256" key="9">
    <source>
        <dbReference type="ARBA" id="ARBA00023303"/>
    </source>
</evidence>
<keyword evidence="3" id="KW-0813">Transport</keyword>
<dbReference type="PANTHER" id="PTHR45651:SF11">
    <property type="entry name" value="CYCLIC NUCLEOTIDE-GATED ION CHANNEL 20, CHLOROPLASTIC-RELATED"/>
    <property type="match status" value="1"/>
</dbReference>
<dbReference type="AlphaFoldDB" id="A0AAW1WQ18"/>
<organism evidence="13 14">
    <name type="scientific">Rubus argutus</name>
    <name type="common">Southern blackberry</name>
    <dbReference type="NCBI Taxonomy" id="59490"/>
    <lineage>
        <taxon>Eukaryota</taxon>
        <taxon>Viridiplantae</taxon>
        <taxon>Streptophyta</taxon>
        <taxon>Embryophyta</taxon>
        <taxon>Tracheophyta</taxon>
        <taxon>Spermatophyta</taxon>
        <taxon>Magnoliopsida</taxon>
        <taxon>eudicotyledons</taxon>
        <taxon>Gunneridae</taxon>
        <taxon>Pentapetalae</taxon>
        <taxon>rosids</taxon>
        <taxon>fabids</taxon>
        <taxon>Rosales</taxon>
        <taxon>Rosaceae</taxon>
        <taxon>Rosoideae</taxon>
        <taxon>Rosoideae incertae sedis</taxon>
        <taxon>Rubus</taxon>
    </lineage>
</organism>
<feature type="domain" description="Cyclic nucleotide-binding" evidence="12">
    <location>
        <begin position="606"/>
        <end position="674"/>
    </location>
</feature>
<evidence type="ECO:0000256" key="8">
    <source>
        <dbReference type="ARBA" id="ARBA00023286"/>
    </source>
</evidence>
<dbReference type="SUPFAM" id="SSF51206">
    <property type="entry name" value="cAMP-binding domain-like"/>
    <property type="match status" value="1"/>
</dbReference>
<dbReference type="PANTHER" id="PTHR45651">
    <property type="entry name" value="CYCLIC NUCLEOTIDE-GATED ION CHANNEL 15-RELATED-RELATED"/>
    <property type="match status" value="1"/>
</dbReference>
<feature type="transmembrane region" description="Helical" evidence="11">
    <location>
        <begin position="505"/>
        <end position="528"/>
    </location>
</feature>
<feature type="transmembrane region" description="Helical" evidence="11">
    <location>
        <begin position="369"/>
        <end position="393"/>
    </location>
</feature>
<dbReference type="Gene3D" id="2.60.120.10">
    <property type="entry name" value="Jelly Rolls"/>
    <property type="match status" value="1"/>
</dbReference>
<keyword evidence="7 11" id="KW-0472">Membrane</keyword>
<keyword evidence="14" id="KW-1185">Reference proteome</keyword>
<keyword evidence="4 11" id="KW-0812">Transmembrane</keyword>
<name>A0AAW1WQ18_RUBAR</name>
<feature type="region of interest" description="Disordered" evidence="10">
    <location>
        <begin position="1"/>
        <end position="20"/>
    </location>
</feature>
<comment type="subcellular location">
    <subcellularLocation>
        <location evidence="1">Membrane</location>
        <topology evidence="1">Multi-pass membrane protein</topology>
    </subcellularLocation>
</comment>
<comment type="caution">
    <text evidence="13">The sequence shown here is derived from an EMBL/GenBank/DDBJ whole genome shotgun (WGS) entry which is preliminary data.</text>
</comment>
<evidence type="ECO:0000256" key="3">
    <source>
        <dbReference type="ARBA" id="ARBA00022448"/>
    </source>
</evidence>
<dbReference type="Pfam" id="PF00520">
    <property type="entry name" value="Ion_trans"/>
    <property type="match status" value="1"/>
</dbReference>
<keyword evidence="8" id="KW-1071">Ligand-gated ion channel</keyword>
<dbReference type="GO" id="GO:0005216">
    <property type="term" value="F:monoatomic ion channel activity"/>
    <property type="evidence" value="ECO:0007669"/>
    <property type="project" value="InterPro"/>
</dbReference>
<dbReference type="SUPFAM" id="SSF81324">
    <property type="entry name" value="Voltage-gated potassium channels"/>
    <property type="match status" value="1"/>
</dbReference>
<accession>A0AAW1WQ18</accession>
<evidence type="ECO:0000313" key="14">
    <source>
        <dbReference type="Proteomes" id="UP001457282"/>
    </source>
</evidence>
<dbReference type="CDD" id="cd00038">
    <property type="entry name" value="CAP_ED"/>
    <property type="match status" value="1"/>
</dbReference>
<feature type="transmembrane region" description="Helical" evidence="11">
    <location>
        <begin position="250"/>
        <end position="268"/>
    </location>
</feature>
<dbReference type="InterPro" id="IPR014710">
    <property type="entry name" value="RmlC-like_jellyroll"/>
</dbReference>
<evidence type="ECO:0000313" key="13">
    <source>
        <dbReference type="EMBL" id="KAK9925678.1"/>
    </source>
</evidence>
<comment type="similarity">
    <text evidence="2">Belongs to the cyclic nucleotide-gated cation channel (TC 1.A.1.5) family.</text>
</comment>
<sequence>MAEREGDEVPMLSDTHPQSSNEHLALQIERFMSRTRSASISIPMNSMDSYERGEVNLVSHTGPLRTQPKTPFVAMSGPLYANRGTPDNLMRLPQGATGQEAVESTAEKFPSTNATNENEWTNDDYAAKNEHLLRSGQLGMCNDPYCTTCPTFNKPTQPKHLRPSGIFDHKFHNDFYGDAKGWARRFFSCMRPYIPGVMNPHAKVVQQWNQFFVISCLVAIFVDPLFFFLLSVQEDNKCIVINWPLTTTFVVFRSVTDIIYFMHIILQFRLAYVAPESRVVGAGELVDHPKKIALNYLKGYFLIDFFVVLPLPQIILLVILPRNLGSSGANYAKNLLRAAVLLQYIPRLCRFLPLVAGQSPSGFIFESAWANFIINLLTFVLSGHVVGSCWYLFGLQRVNQCFRDACHNSGIAECMSFIDCGHGDDAEGSKGNDEVRNTWKTNVNATACFNQQGGFPYGIYAQAVNLTTENSVITRYVYSLFWGFQQISTLAGNLIPSYFVWEVLFTMAIIGLGLLLFALLIGNMQNFLQALGRRRLEMSLRRRDVEQWMSHRRLPDELRRRVRQAERYNWAATRGVNEEMLLEILPEDLQTDIRRHLFKFIKKVRIFALMDEPILDSICGRLRQKTYIQCSKVLYRGGLIEKMVFIVRGKMESVGEDGIKVSLSEGDVCGEELLTWCLEHSSVNRDGKKIRIPGQRMRSNRTVTCLTNVEAFSLRAADIEEVTSLFARFLRNPRVQGAIRYESPYWRGLAARCIQVAWRYSRKRLHRADTSQSKN</sequence>
<feature type="transmembrane region" description="Helical" evidence="11">
    <location>
        <begin position="300"/>
        <end position="320"/>
    </location>
</feature>
<evidence type="ECO:0000256" key="2">
    <source>
        <dbReference type="ARBA" id="ARBA00010486"/>
    </source>
</evidence>
<evidence type="ECO:0000256" key="1">
    <source>
        <dbReference type="ARBA" id="ARBA00004141"/>
    </source>
</evidence>
<dbReference type="InterPro" id="IPR005821">
    <property type="entry name" value="Ion_trans_dom"/>
</dbReference>
<dbReference type="InterPro" id="IPR018490">
    <property type="entry name" value="cNMP-bd_dom_sf"/>
</dbReference>